<dbReference type="EMBL" id="FOIM01000018">
    <property type="protein sequence ID" value="SET88050.1"/>
    <property type="molecule type" value="Genomic_DNA"/>
</dbReference>
<reference evidence="2" key="1">
    <citation type="submission" date="2016-10" db="EMBL/GenBank/DDBJ databases">
        <authorList>
            <person name="Varghese N."/>
            <person name="Submissions S."/>
        </authorList>
    </citation>
    <scope>NUCLEOTIDE SEQUENCE [LARGE SCALE GENOMIC DNA]</scope>
    <source>
        <strain evidence="2">NLAE-zl-G277</strain>
    </source>
</reference>
<name>A0A1I0HVG1_9FIRM</name>
<evidence type="ECO:0000313" key="2">
    <source>
        <dbReference type="Proteomes" id="UP000198508"/>
    </source>
</evidence>
<sequence length="340" mass="39034">MSFIKKLKNRGIRLKNYLIMQARKNTVIVCVLEKRKLMRGYKVYKRVSLEDNKKIYIFPYNSLGDIYILGLFYKAQNEKFADPFILVVTGNGCLCIAQMMGIKNIDVINARDMRHLAQFATVLQRELPNVEILHFQYPHNSISSGICNMYKLNFLTCYETLVFNQAITKKRIDFDLSMPLTEDEYTKWGLVKGKSVIISPYAKSVPPLPIYFWSTLTARLKKLGFTVITNCNGIHEEPIKGTKRGSFALEKAVAILEFAGFFIGLRSGFCDIVSSAKCRKIIIYPQNSKQYLSSLSHYSLRPLPGARSYKEITYSENPNFISYLILLLADTNQCLEERND</sequence>
<dbReference type="Proteomes" id="UP000198508">
    <property type="component" value="Unassembled WGS sequence"/>
</dbReference>
<accession>A0A1I0HVG1</accession>
<dbReference type="AlphaFoldDB" id="A0A1I0HVG1"/>
<evidence type="ECO:0008006" key="3">
    <source>
        <dbReference type="Google" id="ProtNLM"/>
    </source>
</evidence>
<dbReference type="RefSeq" id="WP_092366008.1">
    <property type="nucleotide sequence ID" value="NZ_FOIM01000018.1"/>
</dbReference>
<dbReference type="STRING" id="460384.SAMN05216313_1189"/>
<keyword evidence="2" id="KW-1185">Reference proteome</keyword>
<evidence type="ECO:0000313" key="1">
    <source>
        <dbReference type="EMBL" id="SET88050.1"/>
    </source>
</evidence>
<organism evidence="1 2">
    <name type="scientific">Enterocloster lavalensis</name>
    <dbReference type="NCBI Taxonomy" id="460384"/>
    <lineage>
        <taxon>Bacteria</taxon>
        <taxon>Bacillati</taxon>
        <taxon>Bacillota</taxon>
        <taxon>Clostridia</taxon>
        <taxon>Lachnospirales</taxon>
        <taxon>Lachnospiraceae</taxon>
        <taxon>Enterocloster</taxon>
    </lineage>
</organism>
<proteinExistence type="predicted"/>
<gene>
    <name evidence="1" type="ORF">SAMN05216313_1189</name>
</gene>
<protein>
    <recommendedName>
        <fullName evidence="3">ADP-heptose:LPS heptosyltransferase</fullName>
    </recommendedName>
</protein>